<organism evidence="1 2">
    <name type="scientific">Alternaria arborescens</name>
    <dbReference type="NCBI Taxonomy" id="156630"/>
    <lineage>
        <taxon>Eukaryota</taxon>
        <taxon>Fungi</taxon>
        <taxon>Dikarya</taxon>
        <taxon>Ascomycota</taxon>
        <taxon>Pezizomycotina</taxon>
        <taxon>Dothideomycetes</taxon>
        <taxon>Pleosporomycetidae</taxon>
        <taxon>Pleosporales</taxon>
        <taxon>Pleosporineae</taxon>
        <taxon>Pleosporaceae</taxon>
        <taxon>Alternaria</taxon>
        <taxon>Alternaria sect. Alternaria</taxon>
    </lineage>
</organism>
<gene>
    <name evidence="1" type="ORF">AA0113_g3983</name>
</gene>
<evidence type="ECO:0000313" key="1">
    <source>
        <dbReference type="EMBL" id="RYO69593.1"/>
    </source>
</evidence>
<reference evidence="2" key="1">
    <citation type="journal article" date="2019" name="bioRxiv">
        <title>Genomics, evolutionary history and diagnostics of the Alternaria alternata species group including apple and Asian pear pathotypes.</title>
        <authorList>
            <person name="Armitage A.D."/>
            <person name="Cockerton H.M."/>
            <person name="Sreenivasaprasad S."/>
            <person name="Woodhall J.W."/>
            <person name="Lane C.R."/>
            <person name="Harrison R.J."/>
            <person name="Clarkson J.P."/>
        </authorList>
    </citation>
    <scope>NUCLEOTIDE SEQUENCE [LARGE SCALE GENOMIC DNA]</scope>
    <source>
        <strain evidence="2">RGR 97.0016</strain>
    </source>
</reference>
<dbReference type="AlphaFoldDB" id="A0A4Q4SHU9"/>
<protein>
    <submittedName>
        <fullName evidence="1">Uncharacterized protein</fullName>
    </submittedName>
</protein>
<sequence>MYAGAQIARVLLAATVTTDTQASIESTAGPDGNVDANVLELWVPVRWTASV</sequence>
<accession>A0A4Q4SHU9</accession>
<proteinExistence type="predicted"/>
<name>A0A4Q4SHU9_9PLEO</name>
<dbReference type="EMBL" id="PEJP01000013">
    <property type="protein sequence ID" value="RYO69593.1"/>
    <property type="molecule type" value="Genomic_DNA"/>
</dbReference>
<dbReference type="Proteomes" id="UP000293823">
    <property type="component" value="Unassembled WGS sequence"/>
</dbReference>
<evidence type="ECO:0000313" key="2">
    <source>
        <dbReference type="Proteomes" id="UP000293823"/>
    </source>
</evidence>
<comment type="caution">
    <text evidence="1">The sequence shown here is derived from an EMBL/GenBank/DDBJ whole genome shotgun (WGS) entry which is preliminary data.</text>
</comment>
<keyword evidence="2" id="KW-1185">Reference proteome</keyword>